<evidence type="ECO:0000256" key="11">
    <source>
        <dbReference type="SAM" id="Phobius"/>
    </source>
</evidence>
<keyword evidence="8 11" id="KW-1133">Transmembrane helix</keyword>
<keyword evidence="15" id="KW-1185">Reference proteome</keyword>
<evidence type="ECO:0000256" key="4">
    <source>
        <dbReference type="ARBA" id="ARBA00022553"/>
    </source>
</evidence>
<dbReference type="InterPro" id="IPR004358">
    <property type="entry name" value="Sig_transdc_His_kin-like_C"/>
</dbReference>
<dbReference type="SUPFAM" id="SSF47384">
    <property type="entry name" value="Homodimeric domain of signal transducing histidine kinase"/>
    <property type="match status" value="1"/>
</dbReference>
<dbReference type="Pfam" id="PF00672">
    <property type="entry name" value="HAMP"/>
    <property type="match status" value="1"/>
</dbReference>
<dbReference type="InterPro" id="IPR036890">
    <property type="entry name" value="HATPase_C_sf"/>
</dbReference>
<dbReference type="CDD" id="cd00082">
    <property type="entry name" value="HisKA"/>
    <property type="match status" value="1"/>
</dbReference>
<dbReference type="RefSeq" id="WP_344936019.1">
    <property type="nucleotide sequence ID" value="NZ_BAAAZR010000002.1"/>
</dbReference>
<keyword evidence="6 11" id="KW-0812">Transmembrane</keyword>
<evidence type="ECO:0000256" key="8">
    <source>
        <dbReference type="ARBA" id="ARBA00022989"/>
    </source>
</evidence>
<dbReference type="SMART" id="SM00388">
    <property type="entry name" value="HisKA"/>
    <property type="match status" value="1"/>
</dbReference>
<feature type="domain" description="Histidine kinase" evidence="12">
    <location>
        <begin position="241"/>
        <end position="447"/>
    </location>
</feature>
<dbReference type="PROSITE" id="PS50885">
    <property type="entry name" value="HAMP"/>
    <property type="match status" value="1"/>
</dbReference>
<evidence type="ECO:0000256" key="6">
    <source>
        <dbReference type="ARBA" id="ARBA00022692"/>
    </source>
</evidence>
<dbReference type="PROSITE" id="PS50109">
    <property type="entry name" value="HIS_KIN"/>
    <property type="match status" value="1"/>
</dbReference>
<keyword evidence="4" id="KW-0597">Phosphoprotein</keyword>
<evidence type="ECO:0000256" key="7">
    <source>
        <dbReference type="ARBA" id="ARBA00022777"/>
    </source>
</evidence>
<dbReference type="PROSITE" id="PS51257">
    <property type="entry name" value="PROKAR_LIPOPROTEIN"/>
    <property type="match status" value="1"/>
</dbReference>
<dbReference type="CDD" id="cd00075">
    <property type="entry name" value="HATPase"/>
    <property type="match status" value="1"/>
</dbReference>
<dbReference type="InterPro" id="IPR005467">
    <property type="entry name" value="His_kinase_dom"/>
</dbReference>
<evidence type="ECO:0000259" key="13">
    <source>
        <dbReference type="PROSITE" id="PS50885"/>
    </source>
</evidence>
<evidence type="ECO:0000256" key="10">
    <source>
        <dbReference type="ARBA" id="ARBA00023136"/>
    </source>
</evidence>
<dbReference type="SMART" id="SM00304">
    <property type="entry name" value="HAMP"/>
    <property type="match status" value="1"/>
</dbReference>
<dbReference type="PRINTS" id="PR00344">
    <property type="entry name" value="BCTRLSENSOR"/>
</dbReference>
<dbReference type="InterPro" id="IPR036097">
    <property type="entry name" value="HisK_dim/P_sf"/>
</dbReference>
<dbReference type="InterPro" id="IPR003594">
    <property type="entry name" value="HATPase_dom"/>
</dbReference>
<dbReference type="Pfam" id="PF00512">
    <property type="entry name" value="HisKA"/>
    <property type="match status" value="1"/>
</dbReference>
<name>A0ABP7HJK7_9ACTN</name>
<dbReference type="Gene3D" id="1.10.287.130">
    <property type="match status" value="1"/>
</dbReference>
<dbReference type="EC" id="2.7.13.3" evidence="3"/>
<evidence type="ECO:0000313" key="15">
    <source>
        <dbReference type="Proteomes" id="UP001500888"/>
    </source>
</evidence>
<dbReference type="Proteomes" id="UP001500888">
    <property type="component" value="Unassembled WGS sequence"/>
</dbReference>
<dbReference type="InterPro" id="IPR050428">
    <property type="entry name" value="TCS_sensor_his_kinase"/>
</dbReference>
<dbReference type="Gene3D" id="3.30.565.10">
    <property type="entry name" value="Histidine kinase-like ATPase, C-terminal domain"/>
    <property type="match status" value="1"/>
</dbReference>
<keyword evidence="5" id="KW-0808">Transferase</keyword>
<sequence length="452" mass="50205">MRLWRDWSVRARLAWVAGAVTALACLGVSMLVFVGVRDLAMSERRQEITLANLRIARMIRVGDLPRILPPQSVAAIQVVDEVGQIVSSTKEMAGKPLMAPFVPPNELVPAQQVTCSVPAFPDTCMGVVAIRFYRYTGDWLIYGADPIVPWYVDPMLVAILAAGSLILIAATGFGTYRIVERALAPVDSVCRELVEITASDLSRRVPLPANRDEIRSLGETVNETLDRLQQAVERQRRFASDAGHDLRSPITAMRTQVEDALLHPDDTDWIKTSESVLVSLDRLQAIVTDLLMIARLDSSEKVTHDFIDLAELVRTEARRRFRGKRIVLDLQPGVVISGDRLQLIRLLTNLLDNAERHATSTVTIVVRREDERAVLEVVDDGEGVAPEQREVVFQRFIRLAAGREKDKQGTGLGLAIAREIAEHHGGTLAIEDAPRGARFVLRLPLLAVRRHE</sequence>
<comment type="catalytic activity">
    <reaction evidence="1">
        <text>ATP + protein L-histidine = ADP + protein N-phospho-L-histidine.</text>
        <dbReference type="EC" id="2.7.13.3"/>
    </reaction>
</comment>
<dbReference type="PANTHER" id="PTHR45436:SF5">
    <property type="entry name" value="SENSOR HISTIDINE KINASE TRCS"/>
    <property type="match status" value="1"/>
</dbReference>
<keyword evidence="10 11" id="KW-0472">Membrane</keyword>
<keyword evidence="7 14" id="KW-0418">Kinase</keyword>
<proteinExistence type="predicted"/>
<evidence type="ECO:0000256" key="3">
    <source>
        <dbReference type="ARBA" id="ARBA00012438"/>
    </source>
</evidence>
<gene>
    <name evidence="14" type="ORF">GCM10022226_15310</name>
</gene>
<dbReference type="SUPFAM" id="SSF55874">
    <property type="entry name" value="ATPase domain of HSP90 chaperone/DNA topoisomerase II/histidine kinase"/>
    <property type="match status" value="1"/>
</dbReference>
<evidence type="ECO:0000256" key="5">
    <source>
        <dbReference type="ARBA" id="ARBA00022679"/>
    </source>
</evidence>
<evidence type="ECO:0000313" key="14">
    <source>
        <dbReference type="EMBL" id="GAA3796870.1"/>
    </source>
</evidence>
<accession>A0ABP7HJK7</accession>
<dbReference type="InterPro" id="IPR003661">
    <property type="entry name" value="HisK_dim/P_dom"/>
</dbReference>
<dbReference type="PANTHER" id="PTHR45436">
    <property type="entry name" value="SENSOR HISTIDINE KINASE YKOH"/>
    <property type="match status" value="1"/>
</dbReference>
<keyword evidence="9" id="KW-0902">Two-component regulatory system</keyword>
<protein>
    <recommendedName>
        <fullName evidence="3">histidine kinase</fullName>
        <ecNumber evidence="3">2.7.13.3</ecNumber>
    </recommendedName>
</protein>
<feature type="transmembrane region" description="Helical" evidence="11">
    <location>
        <begin position="12"/>
        <end position="36"/>
    </location>
</feature>
<dbReference type="GO" id="GO:0016301">
    <property type="term" value="F:kinase activity"/>
    <property type="evidence" value="ECO:0007669"/>
    <property type="project" value="UniProtKB-KW"/>
</dbReference>
<dbReference type="InterPro" id="IPR003660">
    <property type="entry name" value="HAMP_dom"/>
</dbReference>
<dbReference type="EMBL" id="BAAAZR010000002">
    <property type="protein sequence ID" value="GAA3796870.1"/>
    <property type="molecule type" value="Genomic_DNA"/>
</dbReference>
<dbReference type="SMART" id="SM00387">
    <property type="entry name" value="HATPase_c"/>
    <property type="match status" value="1"/>
</dbReference>
<feature type="domain" description="HAMP" evidence="13">
    <location>
        <begin position="180"/>
        <end position="233"/>
    </location>
</feature>
<organism evidence="14 15">
    <name type="scientific">Sphaerisporangium flaviroseum</name>
    <dbReference type="NCBI Taxonomy" id="509199"/>
    <lineage>
        <taxon>Bacteria</taxon>
        <taxon>Bacillati</taxon>
        <taxon>Actinomycetota</taxon>
        <taxon>Actinomycetes</taxon>
        <taxon>Streptosporangiales</taxon>
        <taxon>Streptosporangiaceae</taxon>
        <taxon>Sphaerisporangium</taxon>
    </lineage>
</organism>
<evidence type="ECO:0000256" key="2">
    <source>
        <dbReference type="ARBA" id="ARBA00004236"/>
    </source>
</evidence>
<reference evidence="15" key="1">
    <citation type="journal article" date="2019" name="Int. J. Syst. Evol. Microbiol.">
        <title>The Global Catalogue of Microorganisms (GCM) 10K type strain sequencing project: providing services to taxonomists for standard genome sequencing and annotation.</title>
        <authorList>
            <consortium name="The Broad Institute Genomics Platform"/>
            <consortium name="The Broad Institute Genome Sequencing Center for Infectious Disease"/>
            <person name="Wu L."/>
            <person name="Ma J."/>
        </authorList>
    </citation>
    <scope>NUCLEOTIDE SEQUENCE [LARGE SCALE GENOMIC DNA]</scope>
    <source>
        <strain evidence="15">JCM 16908</strain>
    </source>
</reference>
<evidence type="ECO:0000256" key="9">
    <source>
        <dbReference type="ARBA" id="ARBA00023012"/>
    </source>
</evidence>
<evidence type="ECO:0000259" key="12">
    <source>
        <dbReference type="PROSITE" id="PS50109"/>
    </source>
</evidence>
<comment type="subcellular location">
    <subcellularLocation>
        <location evidence="2">Cell membrane</location>
    </subcellularLocation>
</comment>
<dbReference type="Pfam" id="PF02518">
    <property type="entry name" value="HATPase_c"/>
    <property type="match status" value="1"/>
</dbReference>
<comment type="caution">
    <text evidence="14">The sequence shown here is derived from an EMBL/GenBank/DDBJ whole genome shotgun (WGS) entry which is preliminary data.</text>
</comment>
<evidence type="ECO:0000256" key="1">
    <source>
        <dbReference type="ARBA" id="ARBA00000085"/>
    </source>
</evidence>